<name>B9SVV2_RICCO</name>
<reference evidence="3" key="1">
    <citation type="journal article" date="2010" name="Nat. Biotechnol.">
        <title>Draft genome sequence of the oilseed species Ricinus communis.</title>
        <authorList>
            <person name="Chan A.P."/>
            <person name="Crabtree J."/>
            <person name="Zhao Q."/>
            <person name="Lorenzi H."/>
            <person name="Orvis J."/>
            <person name="Puiu D."/>
            <person name="Melake-Berhan A."/>
            <person name="Jones K.M."/>
            <person name="Redman J."/>
            <person name="Chen G."/>
            <person name="Cahoon E.B."/>
            <person name="Gedil M."/>
            <person name="Stanke M."/>
            <person name="Haas B.J."/>
            <person name="Wortman J.R."/>
            <person name="Fraser-Liggett C.M."/>
            <person name="Ravel J."/>
            <person name="Rabinowicz P.D."/>
        </authorList>
    </citation>
    <scope>NUCLEOTIDE SEQUENCE [LARGE SCALE GENOMIC DNA]</scope>
    <source>
        <strain evidence="3">cv. Hale</strain>
    </source>
</reference>
<evidence type="ECO:0000313" key="3">
    <source>
        <dbReference type="Proteomes" id="UP000008311"/>
    </source>
</evidence>
<feature type="domain" description="PRP1 splicing factor N-terminal" evidence="1">
    <location>
        <begin position="2"/>
        <end position="77"/>
    </location>
</feature>
<dbReference type="Pfam" id="PF06424">
    <property type="entry name" value="PRP1_N"/>
    <property type="match status" value="1"/>
</dbReference>
<keyword evidence="3" id="KW-1185">Reference proteome</keyword>
<proteinExistence type="predicted"/>
<organism evidence="2 3">
    <name type="scientific">Ricinus communis</name>
    <name type="common">Castor bean</name>
    <dbReference type="NCBI Taxonomy" id="3988"/>
    <lineage>
        <taxon>Eukaryota</taxon>
        <taxon>Viridiplantae</taxon>
        <taxon>Streptophyta</taxon>
        <taxon>Embryophyta</taxon>
        <taxon>Tracheophyta</taxon>
        <taxon>Spermatophyta</taxon>
        <taxon>Magnoliopsida</taxon>
        <taxon>eudicotyledons</taxon>
        <taxon>Gunneridae</taxon>
        <taxon>Pentapetalae</taxon>
        <taxon>rosids</taxon>
        <taxon>fabids</taxon>
        <taxon>Malpighiales</taxon>
        <taxon>Euphorbiaceae</taxon>
        <taxon>Acalyphoideae</taxon>
        <taxon>Acalypheae</taxon>
        <taxon>Ricinus</taxon>
    </lineage>
</organism>
<protein>
    <recommendedName>
        <fullName evidence="1">PRP1 splicing factor N-terminal domain-containing protein</fullName>
    </recommendedName>
</protein>
<dbReference type="EMBL" id="EQ974176">
    <property type="protein sequence ID" value="EEF32265.1"/>
    <property type="molecule type" value="Genomic_DNA"/>
</dbReference>
<sequence length="78" mass="8680">MGLARAASDFPDRSAVAIGAANGATATGMARGWWKGGEFDRNEKDYMRIKNLKYDEDDKQADAFWKAVDEGMESKKEM</sequence>
<dbReference type="Proteomes" id="UP000008311">
    <property type="component" value="Unassembled WGS sequence"/>
</dbReference>
<accession>B9SVV2</accession>
<evidence type="ECO:0000313" key="2">
    <source>
        <dbReference type="EMBL" id="EEF32265.1"/>
    </source>
</evidence>
<dbReference type="AlphaFoldDB" id="B9SVV2"/>
<dbReference type="InterPro" id="IPR010491">
    <property type="entry name" value="PRP1_N"/>
</dbReference>
<gene>
    <name evidence="2" type="ORF">RCOM_0128050</name>
</gene>
<dbReference type="InParanoid" id="B9SVV2"/>
<dbReference type="STRING" id="3988.B9SVV2"/>
<evidence type="ECO:0000259" key="1">
    <source>
        <dbReference type="Pfam" id="PF06424"/>
    </source>
</evidence>
<dbReference type="GO" id="GO:0000398">
    <property type="term" value="P:mRNA splicing, via spliceosome"/>
    <property type="evidence" value="ECO:0007669"/>
    <property type="project" value="InterPro"/>
</dbReference>